<evidence type="ECO:0000313" key="2">
    <source>
        <dbReference type="Proteomes" id="UP000001070"/>
    </source>
</evidence>
<accession>B4K355</accession>
<dbReference type="InParanoid" id="B4K355"/>
<keyword evidence="2" id="KW-1185">Reference proteome</keyword>
<reference evidence="1 2" key="1">
    <citation type="journal article" date="2007" name="Nature">
        <title>Evolution of genes and genomes on the Drosophila phylogeny.</title>
        <authorList>
            <consortium name="Drosophila 12 Genomes Consortium"/>
            <person name="Clark A.G."/>
            <person name="Eisen M.B."/>
            <person name="Smith D.R."/>
            <person name="Bergman C.M."/>
            <person name="Oliver B."/>
            <person name="Markow T.A."/>
            <person name="Kaufman T.C."/>
            <person name="Kellis M."/>
            <person name="Gelbart W."/>
            <person name="Iyer V.N."/>
            <person name="Pollard D.A."/>
            <person name="Sackton T.B."/>
            <person name="Larracuente A.M."/>
            <person name="Singh N.D."/>
            <person name="Abad J.P."/>
            <person name="Abt D.N."/>
            <person name="Adryan B."/>
            <person name="Aguade M."/>
            <person name="Akashi H."/>
            <person name="Anderson W.W."/>
            <person name="Aquadro C.F."/>
            <person name="Ardell D.H."/>
            <person name="Arguello R."/>
            <person name="Artieri C.G."/>
            <person name="Barbash D.A."/>
            <person name="Barker D."/>
            <person name="Barsanti P."/>
            <person name="Batterham P."/>
            <person name="Batzoglou S."/>
            <person name="Begun D."/>
            <person name="Bhutkar A."/>
            <person name="Blanco E."/>
            <person name="Bosak S.A."/>
            <person name="Bradley R.K."/>
            <person name="Brand A.D."/>
            <person name="Brent M.R."/>
            <person name="Brooks A.N."/>
            <person name="Brown R.H."/>
            <person name="Butlin R.K."/>
            <person name="Caggese C."/>
            <person name="Calvi B.R."/>
            <person name="Bernardo de Carvalho A."/>
            <person name="Caspi A."/>
            <person name="Castrezana S."/>
            <person name="Celniker S.E."/>
            <person name="Chang J.L."/>
            <person name="Chapple C."/>
            <person name="Chatterji S."/>
            <person name="Chinwalla A."/>
            <person name="Civetta A."/>
            <person name="Clifton S.W."/>
            <person name="Comeron J.M."/>
            <person name="Costello J.C."/>
            <person name="Coyne J.A."/>
            <person name="Daub J."/>
            <person name="David R.G."/>
            <person name="Delcher A.L."/>
            <person name="Delehaunty K."/>
            <person name="Do C.B."/>
            <person name="Ebling H."/>
            <person name="Edwards K."/>
            <person name="Eickbush T."/>
            <person name="Evans J.D."/>
            <person name="Filipski A."/>
            <person name="Findeiss S."/>
            <person name="Freyhult E."/>
            <person name="Fulton L."/>
            <person name="Fulton R."/>
            <person name="Garcia A.C."/>
            <person name="Gardiner A."/>
            <person name="Garfield D.A."/>
            <person name="Garvin B.E."/>
            <person name="Gibson G."/>
            <person name="Gilbert D."/>
            <person name="Gnerre S."/>
            <person name="Godfrey J."/>
            <person name="Good R."/>
            <person name="Gotea V."/>
            <person name="Gravely B."/>
            <person name="Greenberg A.J."/>
            <person name="Griffiths-Jones S."/>
            <person name="Gross S."/>
            <person name="Guigo R."/>
            <person name="Gustafson E.A."/>
            <person name="Haerty W."/>
            <person name="Hahn M.W."/>
            <person name="Halligan D.L."/>
            <person name="Halpern A.L."/>
            <person name="Halter G.M."/>
            <person name="Han M.V."/>
            <person name="Heger A."/>
            <person name="Hillier L."/>
            <person name="Hinrichs A.S."/>
            <person name="Holmes I."/>
            <person name="Hoskins R.A."/>
            <person name="Hubisz M.J."/>
            <person name="Hultmark D."/>
            <person name="Huntley M.A."/>
            <person name="Jaffe D.B."/>
            <person name="Jagadeeshan S."/>
            <person name="Jeck W.R."/>
            <person name="Johnson J."/>
            <person name="Jones C.D."/>
            <person name="Jordan W.C."/>
            <person name="Karpen G.H."/>
            <person name="Kataoka E."/>
            <person name="Keightley P.D."/>
            <person name="Kheradpour P."/>
            <person name="Kirkness E.F."/>
            <person name="Koerich L.B."/>
            <person name="Kristiansen K."/>
            <person name="Kudrna D."/>
            <person name="Kulathinal R.J."/>
            <person name="Kumar S."/>
            <person name="Kwok R."/>
            <person name="Lander E."/>
            <person name="Langley C.H."/>
            <person name="Lapoint R."/>
            <person name="Lazzaro B.P."/>
            <person name="Lee S.J."/>
            <person name="Levesque L."/>
            <person name="Li R."/>
            <person name="Lin C.F."/>
            <person name="Lin M.F."/>
            <person name="Lindblad-Toh K."/>
            <person name="Llopart A."/>
            <person name="Long M."/>
            <person name="Low L."/>
            <person name="Lozovsky E."/>
            <person name="Lu J."/>
            <person name="Luo M."/>
            <person name="Machado C.A."/>
            <person name="Makalowski W."/>
            <person name="Marzo M."/>
            <person name="Matsuda M."/>
            <person name="Matzkin L."/>
            <person name="McAllister B."/>
            <person name="McBride C.S."/>
            <person name="McKernan B."/>
            <person name="McKernan K."/>
            <person name="Mendez-Lago M."/>
            <person name="Minx P."/>
            <person name="Mollenhauer M.U."/>
            <person name="Montooth K."/>
            <person name="Mount S.M."/>
            <person name="Mu X."/>
            <person name="Myers E."/>
            <person name="Negre B."/>
            <person name="Newfeld S."/>
            <person name="Nielsen R."/>
            <person name="Noor M.A."/>
            <person name="O'Grady P."/>
            <person name="Pachter L."/>
            <person name="Papaceit M."/>
            <person name="Parisi M.J."/>
            <person name="Parisi M."/>
            <person name="Parts L."/>
            <person name="Pedersen J.S."/>
            <person name="Pesole G."/>
            <person name="Phillippy A.M."/>
            <person name="Ponting C.P."/>
            <person name="Pop M."/>
            <person name="Porcelli D."/>
            <person name="Powell J.R."/>
            <person name="Prohaska S."/>
            <person name="Pruitt K."/>
            <person name="Puig M."/>
            <person name="Quesneville H."/>
            <person name="Ram K.R."/>
            <person name="Rand D."/>
            <person name="Rasmussen M.D."/>
            <person name="Reed L.K."/>
            <person name="Reenan R."/>
            <person name="Reily A."/>
            <person name="Remington K.A."/>
            <person name="Rieger T.T."/>
            <person name="Ritchie M.G."/>
            <person name="Robin C."/>
            <person name="Rogers Y.H."/>
            <person name="Rohde C."/>
            <person name="Rozas J."/>
            <person name="Rubenfield M.J."/>
            <person name="Ruiz A."/>
            <person name="Russo S."/>
            <person name="Salzberg S.L."/>
            <person name="Sanchez-Gracia A."/>
            <person name="Saranga D.J."/>
            <person name="Sato H."/>
            <person name="Schaeffer S.W."/>
            <person name="Schatz M.C."/>
            <person name="Schlenke T."/>
            <person name="Schwartz R."/>
            <person name="Segarra C."/>
            <person name="Singh R.S."/>
            <person name="Sirot L."/>
            <person name="Sirota M."/>
            <person name="Sisneros N.B."/>
            <person name="Smith C.D."/>
            <person name="Smith T.F."/>
            <person name="Spieth J."/>
            <person name="Stage D.E."/>
            <person name="Stark A."/>
            <person name="Stephan W."/>
            <person name="Strausberg R.L."/>
            <person name="Strempel S."/>
            <person name="Sturgill D."/>
            <person name="Sutton G."/>
            <person name="Sutton G.G."/>
            <person name="Tao W."/>
            <person name="Teichmann S."/>
            <person name="Tobari Y.N."/>
            <person name="Tomimura Y."/>
            <person name="Tsolas J.M."/>
            <person name="Valente V.L."/>
            <person name="Venter E."/>
            <person name="Venter J.C."/>
            <person name="Vicario S."/>
            <person name="Vieira F.G."/>
            <person name="Vilella A.J."/>
            <person name="Villasante A."/>
            <person name="Walenz B."/>
            <person name="Wang J."/>
            <person name="Wasserman M."/>
            <person name="Watts T."/>
            <person name="Wilson D."/>
            <person name="Wilson R.K."/>
            <person name="Wing R.A."/>
            <person name="Wolfner M.F."/>
            <person name="Wong A."/>
            <person name="Wong G.K."/>
            <person name="Wu C.I."/>
            <person name="Wu G."/>
            <person name="Yamamoto D."/>
            <person name="Yang H.P."/>
            <person name="Yang S.P."/>
            <person name="Yorke J.A."/>
            <person name="Yoshida K."/>
            <person name="Zdobnov E."/>
            <person name="Zhang P."/>
            <person name="Zhang Y."/>
            <person name="Zimin A.V."/>
            <person name="Baldwin J."/>
            <person name="Abdouelleil A."/>
            <person name="Abdulkadir J."/>
            <person name="Abebe A."/>
            <person name="Abera B."/>
            <person name="Abreu J."/>
            <person name="Acer S.C."/>
            <person name="Aftuck L."/>
            <person name="Alexander A."/>
            <person name="An P."/>
            <person name="Anderson E."/>
            <person name="Anderson S."/>
            <person name="Arachi H."/>
            <person name="Azer M."/>
            <person name="Bachantsang P."/>
            <person name="Barry A."/>
            <person name="Bayul T."/>
            <person name="Berlin A."/>
            <person name="Bessette D."/>
            <person name="Bloom T."/>
            <person name="Blye J."/>
            <person name="Boguslavskiy L."/>
            <person name="Bonnet C."/>
            <person name="Boukhgalter B."/>
            <person name="Bourzgui I."/>
            <person name="Brown A."/>
            <person name="Cahill P."/>
            <person name="Channer S."/>
            <person name="Cheshatsang Y."/>
            <person name="Chuda L."/>
            <person name="Citroen M."/>
            <person name="Collymore A."/>
            <person name="Cooke P."/>
            <person name="Costello M."/>
            <person name="D'Aco K."/>
            <person name="Daza R."/>
            <person name="De Haan G."/>
            <person name="DeGray S."/>
            <person name="DeMaso C."/>
            <person name="Dhargay N."/>
            <person name="Dooley K."/>
            <person name="Dooley E."/>
            <person name="Doricent M."/>
            <person name="Dorje P."/>
            <person name="Dorjee K."/>
            <person name="Dupes A."/>
            <person name="Elong R."/>
            <person name="Falk J."/>
            <person name="Farina A."/>
            <person name="Faro S."/>
            <person name="Ferguson D."/>
            <person name="Fisher S."/>
            <person name="Foley C.D."/>
            <person name="Franke A."/>
            <person name="Friedrich D."/>
            <person name="Gadbois L."/>
            <person name="Gearin G."/>
            <person name="Gearin C.R."/>
            <person name="Giannoukos G."/>
            <person name="Goode T."/>
            <person name="Graham J."/>
            <person name="Grandbois E."/>
            <person name="Grewal S."/>
            <person name="Gyaltsen K."/>
            <person name="Hafez N."/>
            <person name="Hagos B."/>
            <person name="Hall J."/>
            <person name="Henson C."/>
            <person name="Hollinger A."/>
            <person name="Honan T."/>
            <person name="Huard M.D."/>
            <person name="Hughes L."/>
            <person name="Hurhula B."/>
            <person name="Husby M.E."/>
            <person name="Kamat A."/>
            <person name="Kanga B."/>
            <person name="Kashin S."/>
            <person name="Khazanovich D."/>
            <person name="Kisner P."/>
            <person name="Lance K."/>
            <person name="Lara M."/>
            <person name="Lee W."/>
            <person name="Lennon N."/>
            <person name="Letendre F."/>
            <person name="LeVine R."/>
            <person name="Lipovsky A."/>
            <person name="Liu X."/>
            <person name="Liu J."/>
            <person name="Liu S."/>
            <person name="Lokyitsang T."/>
            <person name="Lokyitsang Y."/>
            <person name="Lubonja R."/>
            <person name="Lui A."/>
            <person name="MacDonald P."/>
            <person name="Magnisalis V."/>
            <person name="Maru K."/>
            <person name="Matthews C."/>
            <person name="McCusker W."/>
            <person name="McDonough S."/>
            <person name="Mehta T."/>
            <person name="Meldrim J."/>
            <person name="Meneus L."/>
            <person name="Mihai O."/>
            <person name="Mihalev A."/>
            <person name="Mihova T."/>
            <person name="Mittelman R."/>
            <person name="Mlenga V."/>
            <person name="Montmayeur A."/>
            <person name="Mulrain L."/>
            <person name="Navidi A."/>
            <person name="Naylor J."/>
            <person name="Negash T."/>
            <person name="Nguyen T."/>
            <person name="Nguyen N."/>
            <person name="Nicol R."/>
            <person name="Norbu C."/>
            <person name="Norbu N."/>
            <person name="Novod N."/>
            <person name="O'Neill B."/>
            <person name="Osman S."/>
            <person name="Markiewicz E."/>
            <person name="Oyono O.L."/>
            <person name="Patti C."/>
            <person name="Phunkhang P."/>
            <person name="Pierre F."/>
            <person name="Priest M."/>
            <person name="Raghuraman S."/>
            <person name="Rege F."/>
            <person name="Reyes R."/>
            <person name="Rise C."/>
            <person name="Rogov P."/>
            <person name="Ross K."/>
            <person name="Ryan E."/>
            <person name="Settipalli S."/>
            <person name="Shea T."/>
            <person name="Sherpa N."/>
            <person name="Shi L."/>
            <person name="Shih D."/>
            <person name="Sparrow T."/>
            <person name="Spaulding J."/>
            <person name="Stalker J."/>
            <person name="Stange-Thomann N."/>
            <person name="Stavropoulos S."/>
            <person name="Stone C."/>
            <person name="Strader C."/>
            <person name="Tesfaye S."/>
            <person name="Thomson T."/>
            <person name="Thoulutsang Y."/>
            <person name="Thoulutsang D."/>
            <person name="Topham K."/>
            <person name="Topping I."/>
            <person name="Tsamla T."/>
            <person name="Vassiliev H."/>
            <person name="Vo A."/>
            <person name="Wangchuk T."/>
            <person name="Wangdi T."/>
            <person name="Weiand M."/>
            <person name="Wilkinson J."/>
            <person name="Wilson A."/>
            <person name="Yadav S."/>
            <person name="Young G."/>
            <person name="Yu Q."/>
            <person name="Zembek L."/>
            <person name="Zhong D."/>
            <person name="Zimmer A."/>
            <person name="Zwirko Z."/>
            <person name="Jaffe D.B."/>
            <person name="Alvarez P."/>
            <person name="Brockman W."/>
            <person name="Butler J."/>
            <person name="Chin C."/>
            <person name="Gnerre S."/>
            <person name="Grabherr M."/>
            <person name="Kleber M."/>
            <person name="Mauceli E."/>
            <person name="MacCallum I."/>
        </authorList>
    </citation>
    <scope>NUCLEOTIDE SEQUENCE [LARGE SCALE GENOMIC DNA]</scope>
    <source>
        <strain evidence="2">Tucson 15287-2541.00</strain>
    </source>
</reference>
<dbReference type="EMBL" id="CH920880">
    <property type="protein sequence ID" value="EDV90326.1"/>
    <property type="molecule type" value="Genomic_DNA"/>
</dbReference>
<organism evidence="2">
    <name type="scientific">Drosophila grimshawi</name>
    <name type="common">Hawaiian fruit fly</name>
    <name type="synonym">Idiomyia grimshawi</name>
    <dbReference type="NCBI Taxonomy" id="7222"/>
    <lineage>
        <taxon>Eukaryota</taxon>
        <taxon>Metazoa</taxon>
        <taxon>Ecdysozoa</taxon>
        <taxon>Arthropoda</taxon>
        <taxon>Hexapoda</taxon>
        <taxon>Insecta</taxon>
        <taxon>Pterygota</taxon>
        <taxon>Neoptera</taxon>
        <taxon>Endopterygota</taxon>
        <taxon>Diptera</taxon>
        <taxon>Brachycera</taxon>
        <taxon>Muscomorpha</taxon>
        <taxon>Ephydroidea</taxon>
        <taxon>Drosophilidae</taxon>
        <taxon>Drosophila</taxon>
        <taxon>Hawaiian Drosophila</taxon>
    </lineage>
</organism>
<dbReference type="STRING" id="7222.B4K355"/>
<proteinExistence type="predicted"/>
<dbReference type="AlphaFoldDB" id="B4K355"/>
<name>B4K355_DROGR</name>
<gene>
    <name evidence="1" type="primary">Dgri\GH25230</name>
    <name evidence="1" type="ORF">Dgri_GH25230</name>
</gene>
<dbReference type="Proteomes" id="UP000001070">
    <property type="component" value="Unassembled WGS sequence"/>
</dbReference>
<dbReference type="HOGENOM" id="CLU_3089404_0_0_1"/>
<dbReference type="eggNOG" id="KOG2364">
    <property type="taxonomic scope" value="Eukaryota"/>
</dbReference>
<sequence>MKNQELIDYLESCGVCRVCQLRYLKARGNEYRDMQQTFKRVGKSLLNPLPKY</sequence>
<dbReference type="OrthoDB" id="29661at2759"/>
<protein>
    <submittedName>
        <fullName evidence="1">GH25230</fullName>
    </submittedName>
</protein>
<evidence type="ECO:0000313" key="1">
    <source>
        <dbReference type="EMBL" id="EDV90326.1"/>
    </source>
</evidence>